<dbReference type="AlphaFoldDB" id="A0A7W0C6F3"/>
<keyword evidence="6 7" id="KW-0472">Membrane</keyword>
<keyword evidence="2" id="KW-1003">Cell membrane</keyword>
<evidence type="ECO:0000259" key="8">
    <source>
        <dbReference type="Pfam" id="PF02665"/>
    </source>
</evidence>
<protein>
    <submittedName>
        <fullName evidence="9">Nitrate reductase gamma subunit</fullName>
    </submittedName>
</protein>
<gene>
    <name evidence="9" type="ORF">HNR65_000279</name>
</gene>
<evidence type="ECO:0000256" key="4">
    <source>
        <dbReference type="ARBA" id="ARBA00022989"/>
    </source>
</evidence>
<keyword evidence="10" id="KW-1185">Reference proteome</keyword>
<feature type="transmembrane region" description="Helical" evidence="7">
    <location>
        <begin position="167"/>
        <end position="191"/>
    </location>
</feature>
<dbReference type="InterPro" id="IPR047660">
    <property type="entry name" value="DsrM"/>
</dbReference>
<feature type="transmembrane region" description="Helical" evidence="7">
    <location>
        <begin position="6"/>
        <end position="23"/>
    </location>
</feature>
<evidence type="ECO:0000313" key="9">
    <source>
        <dbReference type="EMBL" id="MBA2879972.1"/>
    </source>
</evidence>
<evidence type="ECO:0000256" key="1">
    <source>
        <dbReference type="ARBA" id="ARBA00004651"/>
    </source>
</evidence>
<evidence type="ECO:0000256" key="6">
    <source>
        <dbReference type="ARBA" id="ARBA00023136"/>
    </source>
</evidence>
<dbReference type="SUPFAM" id="SSF103501">
    <property type="entry name" value="Respiratory nitrate reductase 1 gamma chain"/>
    <property type="match status" value="1"/>
</dbReference>
<dbReference type="EMBL" id="JACDUS010000001">
    <property type="protein sequence ID" value="MBA2879972.1"/>
    <property type="molecule type" value="Genomic_DNA"/>
</dbReference>
<evidence type="ECO:0000313" key="10">
    <source>
        <dbReference type="Proteomes" id="UP000525298"/>
    </source>
</evidence>
<keyword evidence="3 7" id="KW-0812">Transmembrane</keyword>
<name>A0A7W0C6F3_9BACT</name>
<dbReference type="InterPro" id="IPR023234">
    <property type="entry name" value="NarG-like_domain"/>
</dbReference>
<comment type="subcellular location">
    <subcellularLocation>
        <location evidence="1">Cell membrane</location>
        <topology evidence="1">Multi-pass membrane protein</topology>
    </subcellularLocation>
</comment>
<evidence type="ECO:0000256" key="5">
    <source>
        <dbReference type="ARBA" id="ARBA00023002"/>
    </source>
</evidence>
<feature type="transmembrane region" description="Helical" evidence="7">
    <location>
        <begin position="30"/>
        <end position="49"/>
    </location>
</feature>
<keyword evidence="4 7" id="KW-1133">Transmembrane helix</keyword>
<dbReference type="RefSeq" id="WP_181549651.1">
    <property type="nucleotide sequence ID" value="NZ_JACDUS010000001.1"/>
</dbReference>
<evidence type="ECO:0000256" key="2">
    <source>
        <dbReference type="ARBA" id="ARBA00022475"/>
    </source>
</evidence>
<feature type="transmembrane region" description="Helical" evidence="7">
    <location>
        <begin position="211"/>
        <end position="228"/>
    </location>
</feature>
<dbReference type="GO" id="GO:0005886">
    <property type="term" value="C:plasma membrane"/>
    <property type="evidence" value="ECO:0007669"/>
    <property type="project" value="UniProtKB-SubCell"/>
</dbReference>
<dbReference type="Gene3D" id="1.20.950.20">
    <property type="entry name" value="Transmembrane di-heme cytochromes, Chain C"/>
    <property type="match status" value="1"/>
</dbReference>
<sequence length="334" mass="38085">MNAAYLYSLITVVLLGLIAYAGAEAAGLEVLFGVIIPYLALIVFLIGFANKILDWTKSPVPFRIPTTLGQQKSLPWIKQNKFDSPYTTGQVVIRMALEILLFRSLFKNLRTGFGKDGQKITYKWVVWLWLFALMFHYSFLVVVIRHLRFFAEPVPFFVTMIERVDGMLQIMLPNLFISGVVLLAGASLLLLRRVLLPKLVYISRPADYFPLFLIIGIAVTGLMMRYISKVDVIRVKELTMGLATFQPSIPEGSISGLFYVHLFFVSLLVAYIPFSKLMHMGGVFLSPTRNLANNSRAKRHVNPWNYPVKTHTYEEYEDDFRDKMKEAGLPVEKE</sequence>
<organism evidence="9 10">
    <name type="scientific">Desulfosalsimonas propionicica</name>
    <dbReference type="NCBI Taxonomy" id="332175"/>
    <lineage>
        <taxon>Bacteria</taxon>
        <taxon>Pseudomonadati</taxon>
        <taxon>Thermodesulfobacteriota</taxon>
        <taxon>Desulfobacteria</taxon>
        <taxon>Desulfobacterales</taxon>
        <taxon>Desulfosalsimonadaceae</taxon>
        <taxon>Desulfosalsimonas</taxon>
    </lineage>
</organism>
<dbReference type="NCBIfam" id="NF038037">
    <property type="entry name" value="cytob_DsrM"/>
    <property type="match status" value="1"/>
</dbReference>
<feature type="transmembrane region" description="Helical" evidence="7">
    <location>
        <begin position="256"/>
        <end position="274"/>
    </location>
</feature>
<feature type="domain" description="NarG-like" evidence="8">
    <location>
        <begin position="128"/>
        <end position="280"/>
    </location>
</feature>
<dbReference type="Proteomes" id="UP000525298">
    <property type="component" value="Unassembled WGS sequence"/>
</dbReference>
<dbReference type="GO" id="GO:0016491">
    <property type="term" value="F:oxidoreductase activity"/>
    <property type="evidence" value="ECO:0007669"/>
    <property type="project" value="UniProtKB-KW"/>
</dbReference>
<accession>A0A7W0C6F3</accession>
<dbReference type="InterPro" id="IPR036197">
    <property type="entry name" value="NarG-like_sf"/>
</dbReference>
<evidence type="ECO:0000256" key="3">
    <source>
        <dbReference type="ARBA" id="ARBA00022692"/>
    </source>
</evidence>
<proteinExistence type="predicted"/>
<comment type="caution">
    <text evidence="9">The sequence shown here is derived from an EMBL/GenBank/DDBJ whole genome shotgun (WGS) entry which is preliminary data.</text>
</comment>
<keyword evidence="5" id="KW-0560">Oxidoreductase</keyword>
<evidence type="ECO:0000256" key="7">
    <source>
        <dbReference type="SAM" id="Phobius"/>
    </source>
</evidence>
<feature type="transmembrane region" description="Helical" evidence="7">
    <location>
        <begin position="126"/>
        <end position="147"/>
    </location>
</feature>
<reference evidence="9 10" key="1">
    <citation type="submission" date="2020-07" db="EMBL/GenBank/DDBJ databases">
        <title>Genomic Encyclopedia of Type Strains, Phase IV (KMG-IV): sequencing the most valuable type-strain genomes for metagenomic binning, comparative biology and taxonomic classification.</title>
        <authorList>
            <person name="Goeker M."/>
        </authorList>
    </citation>
    <scope>NUCLEOTIDE SEQUENCE [LARGE SCALE GENOMIC DNA]</scope>
    <source>
        <strain evidence="9 10">DSM 17721</strain>
    </source>
</reference>
<dbReference type="Pfam" id="PF02665">
    <property type="entry name" value="Nitrate_red_gam"/>
    <property type="match status" value="1"/>
</dbReference>